<reference evidence="1" key="1">
    <citation type="journal article" date="2020" name="Nature">
        <title>Giant virus diversity and host interactions through global metagenomics.</title>
        <authorList>
            <person name="Schulz F."/>
            <person name="Roux S."/>
            <person name="Paez-Espino D."/>
            <person name="Jungbluth S."/>
            <person name="Walsh D.A."/>
            <person name="Denef V.J."/>
            <person name="McMahon K.D."/>
            <person name="Konstantinidis K.T."/>
            <person name="Eloe-Fadrosh E.A."/>
            <person name="Kyrpides N.C."/>
            <person name="Woyke T."/>
        </authorList>
    </citation>
    <scope>NUCLEOTIDE SEQUENCE</scope>
    <source>
        <strain evidence="1">GVMAG-S-1038524-41</strain>
    </source>
</reference>
<sequence>MSLRGGKKKIQLYGFAFVYATNNTWYIDVICANKVGASIIRIQSDARKTKKINFVTLSALPDVISFYGHLGFVNGPGFAVCGIQETKERLYNLKVRKETLSSFL</sequence>
<name>A0A6C0JPW2_9ZZZZ</name>
<organism evidence="1">
    <name type="scientific">viral metagenome</name>
    <dbReference type="NCBI Taxonomy" id="1070528"/>
    <lineage>
        <taxon>unclassified sequences</taxon>
        <taxon>metagenomes</taxon>
        <taxon>organismal metagenomes</taxon>
    </lineage>
</organism>
<accession>A0A6C0JPW2</accession>
<protein>
    <submittedName>
        <fullName evidence="1">Uncharacterized protein</fullName>
    </submittedName>
</protein>
<evidence type="ECO:0000313" key="1">
    <source>
        <dbReference type="EMBL" id="QHU06740.1"/>
    </source>
</evidence>
<proteinExistence type="predicted"/>
<dbReference type="AlphaFoldDB" id="A0A6C0JPW2"/>
<dbReference type="EMBL" id="MN740667">
    <property type="protein sequence ID" value="QHU06740.1"/>
    <property type="molecule type" value="Genomic_DNA"/>
</dbReference>